<dbReference type="AlphaFoldDB" id="A0AAP3G9L6"/>
<dbReference type="Pfam" id="PF09661">
    <property type="entry name" value="DUF2398"/>
    <property type="match status" value="1"/>
</dbReference>
<comment type="caution">
    <text evidence="1">The sequence shown here is derived from an EMBL/GenBank/DDBJ whole genome shotgun (WGS) entry which is preliminary data.</text>
</comment>
<proteinExistence type="predicted"/>
<sequence length="137" mass="16258">MKKITLDRKEIIQELLDRFWVLKKDDLDLYYQVFDMQLDLRHFFSETFRYGLIISHDMVKLEKTPTEVYEWLGAEQISDFSNTRDFVFLFLLLSFLEGKNNDHQFLLQDICEIISASYPGEESITWKSGLDTEIGSV</sequence>
<dbReference type="RefSeq" id="WP_258434667.1">
    <property type="nucleotide sequence ID" value="NZ_JANSGW010000041.1"/>
</dbReference>
<reference evidence="1" key="1">
    <citation type="submission" date="2022-09" db="EMBL/GenBank/DDBJ databases">
        <title>Genome analysis and characterization of larvicidal activity of Brevibacillus strains.</title>
        <authorList>
            <person name="Patrusheva E.V."/>
            <person name="Izotova A.O."/>
            <person name="Toshchakov S.V."/>
            <person name="Sineoky S.P."/>
        </authorList>
    </citation>
    <scope>NUCLEOTIDE SEQUENCE</scope>
    <source>
        <strain evidence="1">VKPM_B-13247</strain>
    </source>
</reference>
<evidence type="ECO:0000313" key="1">
    <source>
        <dbReference type="EMBL" id="MCZ0809703.1"/>
    </source>
</evidence>
<dbReference type="InterPro" id="IPR013494">
    <property type="entry name" value="CHP02678"/>
</dbReference>
<evidence type="ECO:0000313" key="2">
    <source>
        <dbReference type="Proteomes" id="UP001077662"/>
    </source>
</evidence>
<name>A0AAP3G9L6_BRELA</name>
<dbReference type="EMBL" id="JAPTNE010000041">
    <property type="protein sequence ID" value="MCZ0809703.1"/>
    <property type="molecule type" value="Genomic_DNA"/>
</dbReference>
<organism evidence="1 2">
    <name type="scientific">Brevibacillus laterosporus</name>
    <name type="common">Bacillus laterosporus</name>
    <dbReference type="NCBI Taxonomy" id="1465"/>
    <lineage>
        <taxon>Bacteria</taxon>
        <taxon>Bacillati</taxon>
        <taxon>Bacillota</taxon>
        <taxon>Bacilli</taxon>
        <taxon>Bacillales</taxon>
        <taxon>Paenibacillaceae</taxon>
        <taxon>Brevibacillus</taxon>
    </lineage>
</organism>
<gene>
    <name evidence="1" type="ORF">O0554_22840</name>
</gene>
<accession>A0AAP3G9L6</accession>
<dbReference type="Proteomes" id="UP001077662">
    <property type="component" value="Unassembled WGS sequence"/>
</dbReference>
<protein>
    <submittedName>
        <fullName evidence="1">DUF2398 family protein</fullName>
    </submittedName>
</protein>